<dbReference type="SUPFAM" id="SSF51430">
    <property type="entry name" value="NAD(P)-linked oxidoreductase"/>
    <property type="match status" value="1"/>
</dbReference>
<dbReference type="InterPro" id="IPR020471">
    <property type="entry name" value="AKR"/>
</dbReference>
<protein>
    <submittedName>
        <fullName evidence="2">Aldo/keto reductase</fullName>
    </submittedName>
</protein>
<dbReference type="PANTHER" id="PTHR43638:SF3">
    <property type="entry name" value="ALDEHYDE REDUCTASE"/>
    <property type="match status" value="1"/>
</dbReference>
<accession>A0ABY7HSZ4</accession>
<dbReference type="InterPro" id="IPR036812">
    <property type="entry name" value="NAD(P)_OxRdtase_dom_sf"/>
</dbReference>
<dbReference type="Gene3D" id="3.20.20.100">
    <property type="entry name" value="NADP-dependent oxidoreductase domain"/>
    <property type="match status" value="1"/>
</dbReference>
<dbReference type="InterPro" id="IPR023210">
    <property type="entry name" value="NADP_OxRdtase_dom"/>
</dbReference>
<name>A0ABY7HSZ4_9GAMM</name>
<dbReference type="PRINTS" id="PR00069">
    <property type="entry name" value="ALDKETRDTASE"/>
</dbReference>
<dbReference type="Proteomes" id="UP001164712">
    <property type="component" value="Chromosome"/>
</dbReference>
<feature type="domain" description="NADP-dependent oxidoreductase" evidence="1">
    <location>
        <begin position="13"/>
        <end position="265"/>
    </location>
</feature>
<organism evidence="2 3">
    <name type="scientific">Rouxiella chamberiensis</name>
    <dbReference type="NCBI Taxonomy" id="1513468"/>
    <lineage>
        <taxon>Bacteria</taxon>
        <taxon>Pseudomonadati</taxon>
        <taxon>Pseudomonadota</taxon>
        <taxon>Gammaproteobacteria</taxon>
        <taxon>Enterobacterales</taxon>
        <taxon>Yersiniaceae</taxon>
        <taxon>Rouxiella</taxon>
    </lineage>
</organism>
<sequence length="278" mass="30948">MSSIQLDGNSLSPLGMGSWHLGQGKRTDREEIEALRTGVSLGMNVIDTAEMYGRGRSETLIGKAIEDIRDDVFLVSKIYPWNANRLLMARSCENTLRRLKTDRLDLYLLHWRFGSFLGEMVHGFEKLKAEGKIRAWGVSNFDTQAMESLLKVEQGDRCATNQVFYNVGSRGVEFDLIPWSQQHNIPLMAYSPLGGKGADLAHHPVILKLAEKHQATPAALLLAWTIRNGRTLAIPESGTAAHVRDNAVALSIWLDNEDLSAIDKAFPPPTGKQKLETR</sequence>
<keyword evidence="3" id="KW-1185">Reference proteome</keyword>
<gene>
    <name evidence="2" type="ORF">O1V66_07080</name>
</gene>
<dbReference type="CDD" id="cd19138">
    <property type="entry name" value="AKR_YeaE"/>
    <property type="match status" value="1"/>
</dbReference>
<dbReference type="PANTHER" id="PTHR43638">
    <property type="entry name" value="OXIDOREDUCTASE, ALDO/KETO REDUCTASE FAMILY PROTEIN"/>
    <property type="match status" value="1"/>
</dbReference>
<reference evidence="2" key="1">
    <citation type="submission" date="2022-12" db="EMBL/GenBank/DDBJ databases">
        <title>Complete genome sequence of an Australian strain of Rouxiella badensis DAR84756 and resolution of the R. badensis DSM100043 and R. chamberiensis DSM28324 genomes.</title>
        <authorList>
            <person name="Paul S."/>
            <person name="Anderson P.J."/>
            <person name="Maynard G."/>
            <person name="Dyall-Smith M."/>
            <person name="Kudinha T."/>
        </authorList>
    </citation>
    <scope>NUCLEOTIDE SEQUENCE</scope>
    <source>
        <strain evidence="2">DSM 28324</strain>
    </source>
</reference>
<evidence type="ECO:0000313" key="2">
    <source>
        <dbReference type="EMBL" id="WAT02363.1"/>
    </source>
</evidence>
<evidence type="ECO:0000259" key="1">
    <source>
        <dbReference type="Pfam" id="PF00248"/>
    </source>
</evidence>
<dbReference type="RefSeq" id="WP_045047850.1">
    <property type="nucleotide sequence ID" value="NZ_CP114058.1"/>
</dbReference>
<evidence type="ECO:0000313" key="3">
    <source>
        <dbReference type="Proteomes" id="UP001164712"/>
    </source>
</evidence>
<proteinExistence type="predicted"/>
<dbReference type="EMBL" id="CP114058">
    <property type="protein sequence ID" value="WAT02363.1"/>
    <property type="molecule type" value="Genomic_DNA"/>
</dbReference>
<dbReference type="Pfam" id="PF00248">
    <property type="entry name" value="Aldo_ket_red"/>
    <property type="match status" value="1"/>
</dbReference>